<feature type="transmembrane region" description="Helical" evidence="1">
    <location>
        <begin position="189"/>
        <end position="207"/>
    </location>
</feature>
<dbReference type="EMBL" id="CP046522">
    <property type="protein sequence ID" value="QGU96220.1"/>
    <property type="molecule type" value="Genomic_DNA"/>
</dbReference>
<dbReference type="Gene3D" id="2.30.42.10">
    <property type="match status" value="1"/>
</dbReference>
<feature type="transmembrane region" description="Helical" evidence="1">
    <location>
        <begin position="228"/>
        <end position="246"/>
    </location>
</feature>
<keyword evidence="4" id="KW-1185">Reference proteome</keyword>
<keyword evidence="1" id="KW-1133">Transmembrane helix</keyword>
<dbReference type="Proteomes" id="UP000422764">
    <property type="component" value="Chromosome"/>
</dbReference>
<evidence type="ECO:0000259" key="2">
    <source>
        <dbReference type="PROSITE" id="PS50106"/>
    </source>
</evidence>
<dbReference type="InterPro" id="IPR001478">
    <property type="entry name" value="PDZ"/>
</dbReference>
<feature type="transmembrane region" description="Helical" evidence="1">
    <location>
        <begin position="53"/>
        <end position="78"/>
    </location>
</feature>
<organism evidence="3 4">
    <name type="scientific">Clostridium bovifaecis</name>
    <dbReference type="NCBI Taxonomy" id="2184719"/>
    <lineage>
        <taxon>Bacteria</taxon>
        <taxon>Bacillati</taxon>
        <taxon>Bacillota</taxon>
        <taxon>Clostridia</taxon>
        <taxon>Eubacteriales</taxon>
        <taxon>Clostridiaceae</taxon>
        <taxon>Clostridium</taxon>
    </lineage>
</organism>
<protein>
    <submittedName>
        <fullName evidence="3">PDZ domain-containing protein</fullName>
    </submittedName>
</protein>
<name>A0A6I6EVC1_9CLOT</name>
<keyword evidence="1" id="KW-0812">Transmembrane</keyword>
<gene>
    <name evidence="3" type="ORF">GOM49_14945</name>
</gene>
<feature type="transmembrane region" description="Helical" evidence="1">
    <location>
        <begin position="258"/>
        <end position="276"/>
    </location>
</feature>
<keyword evidence="1" id="KW-0472">Membrane</keyword>
<evidence type="ECO:0000313" key="4">
    <source>
        <dbReference type="Proteomes" id="UP000422764"/>
    </source>
</evidence>
<feature type="transmembrane region" description="Helical" evidence="1">
    <location>
        <begin position="90"/>
        <end position="122"/>
    </location>
</feature>
<dbReference type="InterPro" id="IPR036034">
    <property type="entry name" value="PDZ_sf"/>
</dbReference>
<proteinExistence type="predicted"/>
<dbReference type="PROSITE" id="PS50106">
    <property type="entry name" value="PDZ"/>
    <property type="match status" value="1"/>
</dbReference>
<reference evidence="3 4" key="1">
    <citation type="submission" date="2019-12" db="EMBL/GenBank/DDBJ databases">
        <title>Genome sequenceing of Clostridium bovifaecis.</title>
        <authorList>
            <person name="Yao Y."/>
        </authorList>
    </citation>
    <scope>NUCLEOTIDE SEQUENCE [LARGE SCALE GENOMIC DNA]</scope>
    <source>
        <strain evidence="3 4">BXX</strain>
    </source>
</reference>
<feature type="domain" description="PDZ" evidence="2">
    <location>
        <begin position="321"/>
        <end position="377"/>
    </location>
</feature>
<evidence type="ECO:0000256" key="1">
    <source>
        <dbReference type="SAM" id="Phobius"/>
    </source>
</evidence>
<dbReference type="AlphaFoldDB" id="A0A6I6EVC1"/>
<evidence type="ECO:0000313" key="3">
    <source>
        <dbReference type="EMBL" id="QGU96220.1"/>
    </source>
</evidence>
<dbReference type="SMART" id="SM00228">
    <property type="entry name" value="PDZ"/>
    <property type="match status" value="1"/>
</dbReference>
<sequence length="429" mass="48446">MSIALNSLRAVAYAIVTSPYIFILIIFAIMFHRQNKRVVMMQKMIIGDKLHSSFELTMSQVVFGILGGIIGSIMLSYLGVTFDENTSIELVFLISIFLVIMNPRFICFSYSAAILGFISILLEIMREMYNVDVKSLSFLNIDVVALMTLIAILHFVEGILVMVDGSKGSIPIFTKKDNRIIGGFALKRYWALPVAVALIVNSSMYSLNDVISIKNWNTLLSPSTPFSIIRNAAIFLMPFYGVIGYSSITFTKTKREKSISSGIMIMIYSVLLFIFARLAILNIFFKLFVVIFAPVAHEAMLYVQRYKEVNENPKYVSDERGMMVLEVAPNSPAYDMGIKSGDLLIEVNHQKIFKEDDIIKTIREASNIAWFKIKRATGKLEEIRYKNMNNSKKLGIVFVPTSVPDESVVVKLDSNRFQEVLDKLKGNDK</sequence>
<accession>A0A6I6EVC1</accession>
<feature type="transmembrane region" description="Helical" evidence="1">
    <location>
        <begin position="12"/>
        <end position="32"/>
    </location>
</feature>
<feature type="transmembrane region" description="Helical" evidence="1">
    <location>
        <begin position="143"/>
        <end position="163"/>
    </location>
</feature>
<dbReference type="SUPFAM" id="SSF50156">
    <property type="entry name" value="PDZ domain-like"/>
    <property type="match status" value="1"/>
</dbReference>
<dbReference type="Pfam" id="PF17820">
    <property type="entry name" value="PDZ_6"/>
    <property type="match status" value="1"/>
</dbReference>
<dbReference type="InterPro" id="IPR041489">
    <property type="entry name" value="PDZ_6"/>
</dbReference>